<gene>
    <name evidence="2" type="ORF">C882_2192</name>
</gene>
<evidence type="ECO:0000313" key="2">
    <source>
        <dbReference type="EMBL" id="EKV26683.1"/>
    </source>
</evidence>
<dbReference type="SUPFAM" id="SSF160544">
    <property type="entry name" value="EscU C-terminal domain-like"/>
    <property type="match status" value="1"/>
</dbReference>
<keyword evidence="2" id="KW-0969">Cilium</keyword>
<comment type="caution">
    <text evidence="2">The sequence shown here is derived from an EMBL/GenBank/DDBJ whole genome shotgun (WGS) entry which is preliminary data.</text>
</comment>
<comment type="similarity">
    <text evidence="1">Belongs to the type III secretion exporter family.</text>
</comment>
<dbReference type="PANTHER" id="PTHR30531">
    <property type="entry name" value="FLAGELLAR BIOSYNTHETIC PROTEIN FLHB"/>
    <property type="match status" value="1"/>
</dbReference>
<reference evidence="2 3" key="1">
    <citation type="journal article" date="2013" name="Genome Announc.">
        <title>Draft Genome Sequence of an Alphaproteobacterium, Caenispirillum salinarum AK4(T), Isolated from a Solar Saltern.</title>
        <authorList>
            <person name="Khatri I."/>
            <person name="Singh A."/>
            <person name="Korpole S."/>
            <person name="Pinnaka A.K."/>
            <person name="Subramanian S."/>
        </authorList>
    </citation>
    <scope>NUCLEOTIDE SEQUENCE [LARGE SCALE GENOMIC DNA]</scope>
    <source>
        <strain evidence="2 3">AK4</strain>
    </source>
</reference>
<dbReference type="InterPro" id="IPR006135">
    <property type="entry name" value="T3SS_substrate_exporter"/>
</dbReference>
<name>K9H7X1_9PROT</name>
<dbReference type="Proteomes" id="UP000009881">
    <property type="component" value="Unassembled WGS sequence"/>
</dbReference>
<evidence type="ECO:0000313" key="3">
    <source>
        <dbReference type="Proteomes" id="UP000009881"/>
    </source>
</evidence>
<keyword evidence="2" id="KW-0282">Flagellum</keyword>
<dbReference type="RefSeq" id="WP_009542587.1">
    <property type="nucleotide sequence ID" value="NZ_ANHY01000025.1"/>
</dbReference>
<dbReference type="Gene3D" id="3.40.1690.10">
    <property type="entry name" value="secretion proteins EscU"/>
    <property type="match status" value="1"/>
</dbReference>
<dbReference type="InterPro" id="IPR029025">
    <property type="entry name" value="T3SS_substrate_exporter_C"/>
</dbReference>
<accession>K9H7X1</accession>
<proteinExistence type="inferred from homology"/>
<protein>
    <submittedName>
        <fullName evidence="2">Flagellar biosynthetic protein flhB</fullName>
    </submittedName>
</protein>
<dbReference type="OrthoDB" id="5244399at2"/>
<organism evidence="2 3">
    <name type="scientific">Caenispirillum salinarum AK4</name>
    <dbReference type="NCBI Taxonomy" id="1238182"/>
    <lineage>
        <taxon>Bacteria</taxon>
        <taxon>Pseudomonadati</taxon>
        <taxon>Pseudomonadota</taxon>
        <taxon>Alphaproteobacteria</taxon>
        <taxon>Rhodospirillales</taxon>
        <taxon>Novispirillaceae</taxon>
        <taxon>Caenispirillum</taxon>
    </lineage>
</organism>
<keyword evidence="2" id="KW-0966">Cell projection</keyword>
<dbReference type="GO" id="GO:0009306">
    <property type="term" value="P:protein secretion"/>
    <property type="evidence" value="ECO:0007669"/>
    <property type="project" value="InterPro"/>
</dbReference>
<dbReference type="GO" id="GO:0005886">
    <property type="term" value="C:plasma membrane"/>
    <property type="evidence" value="ECO:0007669"/>
    <property type="project" value="TreeGrafter"/>
</dbReference>
<evidence type="ECO:0000256" key="1">
    <source>
        <dbReference type="ARBA" id="ARBA00010690"/>
    </source>
</evidence>
<dbReference type="PANTHER" id="PTHR30531:SF12">
    <property type="entry name" value="FLAGELLAR BIOSYNTHETIC PROTEIN FLHB"/>
    <property type="match status" value="1"/>
</dbReference>
<dbReference type="eggNOG" id="COG2257">
    <property type="taxonomic scope" value="Bacteria"/>
</dbReference>
<sequence>MAEDHHAPGARRRPQRAQAVALDWNPETDAVPKVVASGSGSVAEQILNLAFANGVRVREDADLVQILGALDVDMEIPPEAYAAVAEILVYVYRANGQELPLPPDSFPDAETRS</sequence>
<dbReference type="STRING" id="1238182.C882_2192"/>
<dbReference type="EMBL" id="ANHY01000025">
    <property type="protein sequence ID" value="EKV26683.1"/>
    <property type="molecule type" value="Genomic_DNA"/>
</dbReference>
<keyword evidence="3" id="KW-1185">Reference proteome</keyword>
<dbReference type="AlphaFoldDB" id="K9H7X1"/>
<dbReference type="Pfam" id="PF01312">
    <property type="entry name" value="Bac_export_2"/>
    <property type="match status" value="1"/>
</dbReference>